<feature type="region of interest" description="Disordered" evidence="1">
    <location>
        <begin position="185"/>
        <end position="272"/>
    </location>
</feature>
<feature type="compositionally biased region" description="Basic residues" evidence="1">
    <location>
        <begin position="253"/>
        <end position="272"/>
    </location>
</feature>
<keyword evidence="2" id="KW-0067">ATP-binding</keyword>
<keyword evidence="3" id="KW-1185">Reference proteome</keyword>
<reference evidence="2 3" key="1">
    <citation type="submission" date="2023-04" db="EMBL/GenBank/DDBJ databases">
        <title>Genome of Basidiobolus ranarum AG-B5.</title>
        <authorList>
            <person name="Stajich J.E."/>
            <person name="Carter-House D."/>
            <person name="Gryganskyi A."/>
        </authorList>
    </citation>
    <scope>NUCLEOTIDE SEQUENCE [LARGE SCALE GENOMIC DNA]</scope>
    <source>
        <strain evidence="2 3">AG-B5</strain>
    </source>
</reference>
<dbReference type="GO" id="GO:0016787">
    <property type="term" value="F:hydrolase activity"/>
    <property type="evidence" value="ECO:0007669"/>
    <property type="project" value="UniProtKB-KW"/>
</dbReference>
<feature type="compositionally biased region" description="Basic and acidic residues" evidence="1">
    <location>
        <begin position="226"/>
        <end position="252"/>
    </location>
</feature>
<keyword evidence="2" id="KW-0378">Hydrolase</keyword>
<evidence type="ECO:0000313" key="3">
    <source>
        <dbReference type="Proteomes" id="UP001479436"/>
    </source>
</evidence>
<name>A0ABR2WK25_9FUNG</name>
<keyword evidence="2" id="KW-0547">Nucleotide-binding</keyword>
<dbReference type="Proteomes" id="UP001479436">
    <property type="component" value="Unassembled WGS sequence"/>
</dbReference>
<dbReference type="EMBL" id="JASJQH010001198">
    <property type="protein sequence ID" value="KAK9761841.1"/>
    <property type="molecule type" value="Genomic_DNA"/>
</dbReference>
<dbReference type="GO" id="GO:0003724">
    <property type="term" value="F:RNA helicase activity"/>
    <property type="evidence" value="ECO:0007669"/>
    <property type="project" value="UniProtKB-EC"/>
</dbReference>
<protein>
    <submittedName>
        <fullName evidence="2">ATP-dependent RNA helicase dbp10</fullName>
        <ecNumber evidence="2">3.6.4.13</ecNumber>
    </submittedName>
</protein>
<sequence>MINRISGFRPHETIFEIGNRGTKKATEAAIIMKKRRSIVGNVIEAKKAEVAKSRMNEAVPAPKKKTDDVNEAELLQVFGYPKSTKKSYRDEEYYMSYTQADANTEKGYSMTQSGSFAEQAQSAVLDLQGDERDTMQAKKNLLQNGTKLPASYKSGTYEDWQKKNRVHMPRTGELEVAGKNMVNKRYKHNKLTAPKKLDPLSINYEKKIQKKRKGTEDVSQQGTKRRVGDNVKGELKSVDQIRKQRELKEKRREKTGRHNKGGSKPKRGKGRK</sequence>
<gene>
    <name evidence="2" type="primary">DBP10</name>
    <name evidence="2" type="ORF">K7432_012950</name>
</gene>
<proteinExistence type="predicted"/>
<organism evidence="2 3">
    <name type="scientific">Basidiobolus ranarum</name>
    <dbReference type="NCBI Taxonomy" id="34480"/>
    <lineage>
        <taxon>Eukaryota</taxon>
        <taxon>Fungi</taxon>
        <taxon>Fungi incertae sedis</taxon>
        <taxon>Zoopagomycota</taxon>
        <taxon>Entomophthoromycotina</taxon>
        <taxon>Basidiobolomycetes</taxon>
        <taxon>Basidiobolales</taxon>
        <taxon>Basidiobolaceae</taxon>
        <taxon>Basidiobolus</taxon>
    </lineage>
</organism>
<evidence type="ECO:0000313" key="2">
    <source>
        <dbReference type="EMBL" id="KAK9761841.1"/>
    </source>
</evidence>
<comment type="caution">
    <text evidence="2">The sequence shown here is derived from an EMBL/GenBank/DDBJ whole genome shotgun (WGS) entry which is preliminary data.</text>
</comment>
<accession>A0ABR2WK25</accession>
<dbReference type="EC" id="3.6.4.13" evidence="2"/>
<evidence type="ECO:0000256" key="1">
    <source>
        <dbReference type="SAM" id="MobiDB-lite"/>
    </source>
</evidence>
<keyword evidence="2" id="KW-0347">Helicase</keyword>